<protein>
    <submittedName>
        <fullName evidence="2">Uncharacterized protein</fullName>
    </submittedName>
</protein>
<sequence>MKAFFEITSISTRFLFSSWLILDFINLLYSIRNNSKHKTPAVSTRLLE</sequence>
<dbReference type="EMBL" id="PP847201">
    <property type="protein sequence ID" value="XBY85704.1"/>
    <property type="molecule type" value="Genomic_DNA"/>
</dbReference>
<evidence type="ECO:0000256" key="1">
    <source>
        <dbReference type="SAM" id="Phobius"/>
    </source>
</evidence>
<proteinExistence type="predicted"/>
<keyword evidence="1" id="KW-0812">Transmembrane</keyword>
<organism evidence="2">
    <name type="scientific">Iridovirus sp</name>
    <dbReference type="NCBI Taxonomy" id="135728"/>
    <lineage>
        <taxon>Viruses</taxon>
        <taxon>Varidnaviria</taxon>
        <taxon>Bamfordvirae</taxon>
        <taxon>Nucleocytoviricota</taxon>
        <taxon>Megaviricetes</taxon>
        <taxon>Pimascovirales</taxon>
        <taxon>Pimascovirales incertae sedis</taxon>
        <taxon>Iridoviridae</taxon>
        <taxon>Betairidovirinae</taxon>
        <taxon>Iridovirus</taxon>
    </lineage>
</organism>
<accession>A0AAU7YBH4</accession>
<keyword evidence="1" id="KW-0472">Membrane</keyword>
<name>A0AAU7YBH4_9VIRU</name>
<feature type="transmembrane region" description="Helical" evidence="1">
    <location>
        <begin position="12"/>
        <end position="29"/>
    </location>
</feature>
<keyword evidence="1" id="KW-1133">Transmembrane helix</keyword>
<evidence type="ECO:0000313" key="2">
    <source>
        <dbReference type="EMBL" id="XBY85704.1"/>
    </source>
</evidence>
<reference evidence="2" key="1">
    <citation type="submission" date="2024-05" db="EMBL/GenBank/DDBJ databases">
        <title>Complete genomes of an iridovirus, and two densoviruses identified in lab reared social spiders in California, USA.</title>
        <authorList>
            <person name="Millerwise S."/>
            <person name="Lund M.C."/>
            <person name="Schmidlin K."/>
            <person name="Kraberger S."/>
            <person name="Harrison J."/>
            <person name="Cease A."/>
            <person name="Pinter-Wollman N."/>
            <person name="Varsani A."/>
        </authorList>
    </citation>
    <scope>NUCLEOTIDE SEQUENCE</scope>
    <source>
        <strain evidence="2">SocP20</strain>
    </source>
</reference>